<organism evidence="4 5">
    <name type="scientific">Pedobacter riviphilus</name>
    <dbReference type="NCBI Taxonomy" id="2766984"/>
    <lineage>
        <taxon>Bacteria</taxon>
        <taxon>Pseudomonadati</taxon>
        <taxon>Bacteroidota</taxon>
        <taxon>Sphingobacteriia</taxon>
        <taxon>Sphingobacteriales</taxon>
        <taxon>Sphingobacteriaceae</taxon>
        <taxon>Pedobacter</taxon>
    </lineage>
</organism>
<dbReference type="Gene3D" id="3.40.50.720">
    <property type="entry name" value="NAD(P)-binding Rossmann-like Domain"/>
    <property type="match status" value="1"/>
</dbReference>
<evidence type="ECO:0000313" key="4">
    <source>
        <dbReference type="EMBL" id="QNR83938.1"/>
    </source>
</evidence>
<dbReference type="Pfam" id="PF08338">
    <property type="entry name" value="DUF1731"/>
    <property type="match status" value="1"/>
</dbReference>
<proteinExistence type="inferred from homology"/>
<dbReference type="PANTHER" id="PTHR11092">
    <property type="entry name" value="SUGAR NUCLEOTIDE EPIMERASE RELATED"/>
    <property type="match status" value="1"/>
</dbReference>
<name>A0ABX6TG51_9SPHI</name>
<dbReference type="RefSeq" id="WP_190326854.1">
    <property type="nucleotide sequence ID" value="NZ_CP061171.1"/>
</dbReference>
<dbReference type="Pfam" id="PF01370">
    <property type="entry name" value="Epimerase"/>
    <property type="match status" value="1"/>
</dbReference>
<keyword evidence="5" id="KW-1185">Reference proteome</keyword>
<dbReference type="PANTHER" id="PTHR11092:SF0">
    <property type="entry name" value="EPIMERASE FAMILY PROTEIN SDR39U1"/>
    <property type="match status" value="1"/>
</dbReference>
<evidence type="ECO:0000313" key="5">
    <source>
        <dbReference type="Proteomes" id="UP000516439"/>
    </source>
</evidence>
<protein>
    <submittedName>
        <fullName evidence="4">TIGR01777 family protein</fullName>
    </submittedName>
</protein>
<dbReference type="InterPro" id="IPR010099">
    <property type="entry name" value="SDR39U1"/>
</dbReference>
<dbReference type="SUPFAM" id="SSF51735">
    <property type="entry name" value="NAD(P)-binding Rossmann-fold domains"/>
    <property type="match status" value="1"/>
</dbReference>
<evidence type="ECO:0000256" key="1">
    <source>
        <dbReference type="ARBA" id="ARBA00009353"/>
    </source>
</evidence>
<accession>A0ABX6TG51</accession>
<reference evidence="4 5" key="1">
    <citation type="submission" date="2020-09" db="EMBL/GenBank/DDBJ databases">
        <title>Pedobacter sp. SW-16 isolated from soil near Yeocheon.</title>
        <authorList>
            <person name="Im H.S."/>
            <person name="Joung Y."/>
            <person name="Lee S.-S."/>
        </authorList>
    </citation>
    <scope>NUCLEOTIDE SEQUENCE [LARGE SCALE GENOMIC DNA]</scope>
    <source>
        <strain evidence="4 5">SW-16</strain>
    </source>
</reference>
<feature type="domain" description="DUF1731" evidence="3">
    <location>
        <begin position="254"/>
        <end position="302"/>
    </location>
</feature>
<gene>
    <name evidence="4" type="ORF">H9N25_18715</name>
</gene>
<dbReference type="InterPro" id="IPR001509">
    <property type="entry name" value="Epimerase_deHydtase"/>
</dbReference>
<sequence>MKYGKIILAGGNGYLGGVLAQYFSSLADEVIILARKPQAKTGNIKTLVWDGKTIDEWSQSLKGADLLVNLCGKNVNCRYTEKNKKEIFDSRLIPTHLLGKAIEEMENPPKLWINITSATIYRHAEDHSQDELTGEIGEGFSIEVCKAWENNFFETNTPNTRKIALRMGIVLGIKDGAFPRLLNLVKLGMGGKQGNGEQYVSWVHELDAAGSIEWLLNHNEIEGIINCTAPEPIKNHLFMHSIRKAYGISFGLPAPAWLLAIGAKIIGTETELILKSRWVKPAVLLNSGFDFKYGKIDEAMSALSAKQKDQNKRQGAVSRVR</sequence>
<dbReference type="EMBL" id="CP061171">
    <property type="protein sequence ID" value="QNR83938.1"/>
    <property type="molecule type" value="Genomic_DNA"/>
</dbReference>
<dbReference type="NCBIfam" id="TIGR01777">
    <property type="entry name" value="yfcH"/>
    <property type="match status" value="1"/>
</dbReference>
<comment type="similarity">
    <text evidence="1">Belongs to the NAD(P)-dependent epimerase/dehydratase family. SDR39U1 subfamily.</text>
</comment>
<evidence type="ECO:0000259" key="2">
    <source>
        <dbReference type="Pfam" id="PF01370"/>
    </source>
</evidence>
<evidence type="ECO:0000259" key="3">
    <source>
        <dbReference type="Pfam" id="PF08338"/>
    </source>
</evidence>
<feature type="domain" description="NAD-dependent epimerase/dehydratase" evidence="2">
    <location>
        <begin position="6"/>
        <end position="226"/>
    </location>
</feature>
<dbReference type="InterPro" id="IPR013549">
    <property type="entry name" value="DUF1731"/>
</dbReference>
<dbReference type="InterPro" id="IPR036291">
    <property type="entry name" value="NAD(P)-bd_dom_sf"/>
</dbReference>
<dbReference type="Proteomes" id="UP000516439">
    <property type="component" value="Chromosome"/>
</dbReference>